<reference evidence="1 2" key="1">
    <citation type="journal article" date="2020" name="Nature">
        <title>Six reference-quality genomes reveal evolution of bat adaptations.</title>
        <authorList>
            <person name="Jebb D."/>
            <person name="Huang Z."/>
            <person name="Pippel M."/>
            <person name="Hughes G.M."/>
            <person name="Lavrichenko K."/>
            <person name="Devanna P."/>
            <person name="Winkler S."/>
            <person name="Jermiin L.S."/>
            <person name="Skirmuntt E.C."/>
            <person name="Katzourakis A."/>
            <person name="Burkitt-Gray L."/>
            <person name="Ray D.A."/>
            <person name="Sullivan K.A.M."/>
            <person name="Roscito J.G."/>
            <person name="Kirilenko B.M."/>
            <person name="Davalos L.M."/>
            <person name="Corthals A.P."/>
            <person name="Power M.L."/>
            <person name="Jones G."/>
            <person name="Ransome R.D."/>
            <person name="Dechmann D.K.N."/>
            <person name="Locatelli A.G."/>
            <person name="Puechmaille S.J."/>
            <person name="Fedrigo O."/>
            <person name="Jarvis E.D."/>
            <person name="Hiller M."/>
            <person name="Vernes S.C."/>
            <person name="Myers E.W."/>
            <person name="Teeling E.C."/>
        </authorList>
    </citation>
    <scope>NUCLEOTIDE SEQUENCE [LARGE SCALE GENOMIC DNA]</scope>
    <source>
        <strain evidence="1">Bat1K_MPI-CBG_1</strain>
    </source>
</reference>
<sequence>MFSWKEQSMISGSTCPGQGVMFHLGSFSCGSILCSWPALRLPFVPGGGNQQEPGLWSRTHGPRTFLESESLQTLRCSQPWRKMRQDHWHSGEKVSLAFGGGQLALRSRGSRCTWLGTLPGEVPSA</sequence>
<name>A0A834DFQ7_9CHIR</name>
<proteinExistence type="predicted"/>
<dbReference type="Proteomes" id="UP000664940">
    <property type="component" value="Unassembled WGS sequence"/>
</dbReference>
<dbReference type="AlphaFoldDB" id="A0A834DFQ7"/>
<evidence type="ECO:0000313" key="2">
    <source>
        <dbReference type="Proteomes" id="UP000664940"/>
    </source>
</evidence>
<comment type="caution">
    <text evidence="1">The sequence shown here is derived from an EMBL/GenBank/DDBJ whole genome shotgun (WGS) entry which is preliminary data.</text>
</comment>
<dbReference type="PROSITE" id="PS51257">
    <property type="entry name" value="PROKAR_LIPOPROTEIN"/>
    <property type="match status" value="1"/>
</dbReference>
<evidence type="ECO:0000313" key="1">
    <source>
        <dbReference type="EMBL" id="KAF6078259.1"/>
    </source>
</evidence>
<gene>
    <name evidence="1" type="ORF">HJG60_009132</name>
</gene>
<accession>A0A834DFQ7</accession>
<organism evidence="1 2">
    <name type="scientific">Phyllostomus discolor</name>
    <name type="common">pale spear-nosed bat</name>
    <dbReference type="NCBI Taxonomy" id="89673"/>
    <lineage>
        <taxon>Eukaryota</taxon>
        <taxon>Metazoa</taxon>
        <taxon>Chordata</taxon>
        <taxon>Craniata</taxon>
        <taxon>Vertebrata</taxon>
        <taxon>Euteleostomi</taxon>
        <taxon>Mammalia</taxon>
        <taxon>Eutheria</taxon>
        <taxon>Laurasiatheria</taxon>
        <taxon>Chiroptera</taxon>
        <taxon>Yangochiroptera</taxon>
        <taxon>Phyllostomidae</taxon>
        <taxon>Phyllostominae</taxon>
        <taxon>Phyllostomus</taxon>
    </lineage>
</organism>
<dbReference type="EMBL" id="JABVXQ010000014">
    <property type="protein sequence ID" value="KAF6078259.1"/>
    <property type="molecule type" value="Genomic_DNA"/>
</dbReference>
<protein>
    <submittedName>
        <fullName evidence="1">Uncharacterized protein</fullName>
    </submittedName>
</protein>